<keyword evidence="2" id="KW-1185">Reference proteome</keyword>
<protein>
    <submittedName>
        <fullName evidence="1">Uncharacterized protein</fullName>
    </submittedName>
</protein>
<sequence length="78" mass="8917">MSIRDPTRCQMEEESSDTSCLFSISTEPEEGDCEPSKILYYKEFSIFPEGDETPQPRSRFDVSIVEREFITCLNAPNG</sequence>
<dbReference type="EMBL" id="WIXP02000008">
    <property type="protein sequence ID" value="KAF6206541.1"/>
    <property type="molecule type" value="Genomic_DNA"/>
</dbReference>
<gene>
    <name evidence="1" type="ORF">GE061_017775</name>
</gene>
<accession>A0A8S9XE16</accession>
<dbReference type="AlphaFoldDB" id="A0A8S9XE16"/>
<dbReference type="Proteomes" id="UP000466442">
    <property type="component" value="Unassembled WGS sequence"/>
</dbReference>
<evidence type="ECO:0000313" key="2">
    <source>
        <dbReference type="Proteomes" id="UP000466442"/>
    </source>
</evidence>
<comment type="caution">
    <text evidence="1">The sequence shown here is derived from an EMBL/GenBank/DDBJ whole genome shotgun (WGS) entry which is preliminary data.</text>
</comment>
<organism evidence="1 2">
    <name type="scientific">Apolygus lucorum</name>
    <name type="common">Small green plant bug</name>
    <name type="synonym">Lygocoris lucorum</name>
    <dbReference type="NCBI Taxonomy" id="248454"/>
    <lineage>
        <taxon>Eukaryota</taxon>
        <taxon>Metazoa</taxon>
        <taxon>Ecdysozoa</taxon>
        <taxon>Arthropoda</taxon>
        <taxon>Hexapoda</taxon>
        <taxon>Insecta</taxon>
        <taxon>Pterygota</taxon>
        <taxon>Neoptera</taxon>
        <taxon>Paraneoptera</taxon>
        <taxon>Hemiptera</taxon>
        <taxon>Heteroptera</taxon>
        <taxon>Panheteroptera</taxon>
        <taxon>Cimicomorpha</taxon>
        <taxon>Miridae</taxon>
        <taxon>Mirini</taxon>
        <taxon>Apolygus</taxon>
    </lineage>
</organism>
<name>A0A8S9XE16_APOLU</name>
<proteinExistence type="predicted"/>
<reference evidence="1" key="1">
    <citation type="journal article" date="2021" name="Mol. Ecol. Resour.">
        <title>Apolygus lucorum genome provides insights into omnivorousness and mesophyll feeding.</title>
        <authorList>
            <person name="Liu Y."/>
            <person name="Liu H."/>
            <person name="Wang H."/>
            <person name="Huang T."/>
            <person name="Liu B."/>
            <person name="Yang B."/>
            <person name="Yin L."/>
            <person name="Li B."/>
            <person name="Zhang Y."/>
            <person name="Zhang S."/>
            <person name="Jiang F."/>
            <person name="Zhang X."/>
            <person name="Ren Y."/>
            <person name="Wang B."/>
            <person name="Wang S."/>
            <person name="Lu Y."/>
            <person name="Wu K."/>
            <person name="Fan W."/>
            <person name="Wang G."/>
        </authorList>
    </citation>
    <scope>NUCLEOTIDE SEQUENCE</scope>
    <source>
        <strain evidence="1">12Hb</strain>
    </source>
</reference>
<evidence type="ECO:0000313" key="1">
    <source>
        <dbReference type="EMBL" id="KAF6206541.1"/>
    </source>
</evidence>